<dbReference type="GO" id="GO:0032259">
    <property type="term" value="P:methylation"/>
    <property type="evidence" value="ECO:0007669"/>
    <property type="project" value="UniProtKB-KW"/>
</dbReference>
<evidence type="ECO:0000259" key="2">
    <source>
        <dbReference type="Pfam" id="PF13649"/>
    </source>
</evidence>
<reference evidence="3 4" key="1">
    <citation type="submission" date="2017-12" db="EMBL/GenBank/DDBJ databases">
        <title>Sequencing, de novo assembly and annotation of complete genome of a new Thraustochytrid species, strain FCC1311.</title>
        <authorList>
            <person name="Sedici K."/>
            <person name="Godart F."/>
            <person name="Aiese Cigliano R."/>
            <person name="Sanseverino W."/>
            <person name="Barakat M."/>
            <person name="Ortet P."/>
            <person name="Marechal E."/>
            <person name="Cagnac O."/>
            <person name="Amato A."/>
        </authorList>
    </citation>
    <scope>NUCLEOTIDE SEQUENCE [LARGE SCALE GENOMIC DNA]</scope>
</reference>
<dbReference type="PANTHER" id="PTHR44068">
    <property type="entry name" value="ZGC:194242"/>
    <property type="match status" value="1"/>
</dbReference>
<evidence type="ECO:0000256" key="1">
    <source>
        <dbReference type="SAM" id="MobiDB-lite"/>
    </source>
</evidence>
<dbReference type="Proteomes" id="UP000241890">
    <property type="component" value="Unassembled WGS sequence"/>
</dbReference>
<evidence type="ECO:0000313" key="3">
    <source>
        <dbReference type="EMBL" id="GBG31790.1"/>
    </source>
</evidence>
<feature type="domain" description="Methyltransferase" evidence="2">
    <location>
        <begin position="101"/>
        <end position="196"/>
    </location>
</feature>
<sequence>MGAAWSAAQAWAAQSLGLGSAAGPGAAGQVVGRHGGEEEDEEERGLAQYKDPDFHARLRKDWPEDGEQLHSGGWAMTKKLMEDVERWLEEKAIAAPDARLLDLCCGEGSTPIYYAKERGWDSVGIDISETAIAAARAAASKANVQDKATFVVGSAFKLPFQAEAFDVIYGQDPDALSLPQRPACFRDCLRTLRSGGILAFHHHWIPGPGWDESTLKQYCAESGSDEVHADQYVQDLEAAGFRVEVAESISALASSHLHGQLERMKARVANEGGVVQPWLVKTCEYIDKGHAFGVRIVARKP</sequence>
<keyword evidence="4" id="KW-1185">Reference proteome</keyword>
<dbReference type="AlphaFoldDB" id="A0A2R5GLN7"/>
<organism evidence="3 4">
    <name type="scientific">Hondaea fermentalgiana</name>
    <dbReference type="NCBI Taxonomy" id="2315210"/>
    <lineage>
        <taxon>Eukaryota</taxon>
        <taxon>Sar</taxon>
        <taxon>Stramenopiles</taxon>
        <taxon>Bigyra</taxon>
        <taxon>Labyrinthulomycetes</taxon>
        <taxon>Thraustochytrida</taxon>
        <taxon>Thraustochytriidae</taxon>
        <taxon>Hondaea</taxon>
    </lineage>
</organism>
<evidence type="ECO:0000313" key="4">
    <source>
        <dbReference type="Proteomes" id="UP000241890"/>
    </source>
</evidence>
<dbReference type="CDD" id="cd02440">
    <property type="entry name" value="AdoMet_MTases"/>
    <property type="match status" value="1"/>
</dbReference>
<accession>A0A2R5GLN7</accession>
<keyword evidence="3" id="KW-0808">Transferase</keyword>
<dbReference type="InterPro" id="IPR050447">
    <property type="entry name" value="Erg6_SMT_methyltransf"/>
</dbReference>
<protein>
    <submittedName>
        <fullName evidence="3">Sterol 24-C-methyltransferase</fullName>
    </submittedName>
</protein>
<dbReference type="SUPFAM" id="SSF53335">
    <property type="entry name" value="S-adenosyl-L-methionine-dependent methyltransferases"/>
    <property type="match status" value="1"/>
</dbReference>
<gene>
    <name evidence="3" type="ORF">FCC1311_080152</name>
</gene>
<dbReference type="InterPro" id="IPR041698">
    <property type="entry name" value="Methyltransf_25"/>
</dbReference>
<name>A0A2R5GLN7_9STRA</name>
<dbReference type="GO" id="GO:0008168">
    <property type="term" value="F:methyltransferase activity"/>
    <property type="evidence" value="ECO:0007669"/>
    <property type="project" value="UniProtKB-KW"/>
</dbReference>
<dbReference type="FunCoup" id="A0A2R5GLN7">
    <property type="interactions" value="15"/>
</dbReference>
<comment type="caution">
    <text evidence="3">The sequence shown here is derived from an EMBL/GenBank/DDBJ whole genome shotgun (WGS) entry which is preliminary data.</text>
</comment>
<dbReference type="InParanoid" id="A0A2R5GLN7"/>
<dbReference type="Gene3D" id="3.40.50.150">
    <property type="entry name" value="Vaccinia Virus protein VP39"/>
    <property type="match status" value="1"/>
</dbReference>
<dbReference type="Pfam" id="PF13649">
    <property type="entry name" value="Methyltransf_25"/>
    <property type="match status" value="1"/>
</dbReference>
<dbReference type="OrthoDB" id="540004at2759"/>
<proteinExistence type="predicted"/>
<feature type="region of interest" description="Disordered" evidence="1">
    <location>
        <begin position="22"/>
        <end position="50"/>
    </location>
</feature>
<dbReference type="InterPro" id="IPR029063">
    <property type="entry name" value="SAM-dependent_MTases_sf"/>
</dbReference>
<dbReference type="EMBL" id="BEYU01000107">
    <property type="protein sequence ID" value="GBG31790.1"/>
    <property type="molecule type" value="Genomic_DNA"/>
</dbReference>
<keyword evidence="3" id="KW-0489">Methyltransferase</keyword>
<dbReference type="PANTHER" id="PTHR44068:SF11">
    <property type="entry name" value="GERANYL DIPHOSPHATE 2-C-METHYLTRANSFERASE"/>
    <property type="match status" value="1"/>
</dbReference>